<accession>A0A6G1D9V7</accession>
<keyword evidence="2" id="KW-1185">Reference proteome</keyword>
<organism evidence="1 2">
    <name type="scientific">Oryza meyeriana var. granulata</name>
    <dbReference type="NCBI Taxonomy" id="110450"/>
    <lineage>
        <taxon>Eukaryota</taxon>
        <taxon>Viridiplantae</taxon>
        <taxon>Streptophyta</taxon>
        <taxon>Embryophyta</taxon>
        <taxon>Tracheophyta</taxon>
        <taxon>Spermatophyta</taxon>
        <taxon>Magnoliopsida</taxon>
        <taxon>Liliopsida</taxon>
        <taxon>Poales</taxon>
        <taxon>Poaceae</taxon>
        <taxon>BOP clade</taxon>
        <taxon>Oryzoideae</taxon>
        <taxon>Oryzeae</taxon>
        <taxon>Oryzinae</taxon>
        <taxon>Oryza</taxon>
        <taxon>Oryza meyeriana</taxon>
    </lineage>
</organism>
<reference evidence="1 2" key="1">
    <citation type="submission" date="2019-11" db="EMBL/GenBank/DDBJ databases">
        <title>Whole genome sequence of Oryza granulata.</title>
        <authorList>
            <person name="Li W."/>
        </authorList>
    </citation>
    <scope>NUCLEOTIDE SEQUENCE [LARGE SCALE GENOMIC DNA]</scope>
    <source>
        <strain evidence="2">cv. Menghai</strain>
        <tissue evidence="1">Leaf</tissue>
    </source>
</reference>
<protein>
    <submittedName>
        <fullName evidence="1">Uncharacterized protein</fullName>
    </submittedName>
</protein>
<evidence type="ECO:0000313" key="2">
    <source>
        <dbReference type="Proteomes" id="UP000479710"/>
    </source>
</evidence>
<name>A0A6G1D9V7_9ORYZ</name>
<dbReference type="AlphaFoldDB" id="A0A6G1D9V7"/>
<gene>
    <name evidence="1" type="ORF">E2562_037031</name>
</gene>
<comment type="caution">
    <text evidence="1">The sequence shown here is derived from an EMBL/GenBank/DDBJ whole genome shotgun (WGS) entry which is preliminary data.</text>
</comment>
<sequence length="94" mass="10333">MPKLELATRMSLAILGVTGSYSFLLPPRALYPFQRRSSLSLHPTLVRSSLPPSDEASGGGTVLKVGCRRRLHRRGGGDKEPTVAQWTEMGRWQG</sequence>
<proteinExistence type="predicted"/>
<dbReference type="EMBL" id="SPHZ02000007">
    <property type="protein sequence ID" value="KAF0909518.1"/>
    <property type="molecule type" value="Genomic_DNA"/>
</dbReference>
<evidence type="ECO:0000313" key="1">
    <source>
        <dbReference type="EMBL" id="KAF0909518.1"/>
    </source>
</evidence>
<dbReference type="Proteomes" id="UP000479710">
    <property type="component" value="Unassembled WGS sequence"/>
</dbReference>